<evidence type="ECO:0000256" key="7">
    <source>
        <dbReference type="ARBA" id="ARBA00023010"/>
    </source>
</evidence>
<dbReference type="PANTHER" id="PTHR42982">
    <property type="entry name" value="SEC-INDEPENDENT PROTEIN TRANSLOCASE PROTEIN TATA"/>
    <property type="match status" value="1"/>
</dbReference>
<evidence type="ECO:0000256" key="5">
    <source>
        <dbReference type="ARBA" id="ARBA00022927"/>
    </source>
</evidence>
<protein>
    <recommendedName>
        <fullName evidence="9">Sec-independent protein translocase protein TatA</fullName>
    </recommendedName>
</protein>
<keyword evidence="5 9" id="KW-0653">Protein transport</keyword>
<evidence type="ECO:0000256" key="6">
    <source>
        <dbReference type="ARBA" id="ARBA00022989"/>
    </source>
</evidence>
<dbReference type="InterPro" id="IPR003369">
    <property type="entry name" value="TatA/B/E"/>
</dbReference>
<comment type="subcellular location">
    <subcellularLocation>
        <location evidence="1 9">Cell membrane</location>
        <topology evidence="1 9">Single-pass membrane protein</topology>
    </subcellularLocation>
</comment>
<keyword evidence="2 9" id="KW-0813">Transport</keyword>
<evidence type="ECO:0000256" key="9">
    <source>
        <dbReference type="HAMAP-Rule" id="MF_00236"/>
    </source>
</evidence>
<evidence type="ECO:0000256" key="3">
    <source>
        <dbReference type="ARBA" id="ARBA00022475"/>
    </source>
</evidence>
<feature type="region of interest" description="Disordered" evidence="10">
    <location>
        <begin position="41"/>
        <end position="81"/>
    </location>
</feature>
<accession>A0ABY8N9E6</accession>
<evidence type="ECO:0000313" key="11">
    <source>
        <dbReference type="EMBL" id="WGL15524.1"/>
    </source>
</evidence>
<name>A0ABY8N9E6_9GAMM</name>
<organism evidence="11 12">
    <name type="scientific">Microbulbifer bruguierae</name>
    <dbReference type="NCBI Taxonomy" id="3029061"/>
    <lineage>
        <taxon>Bacteria</taxon>
        <taxon>Pseudomonadati</taxon>
        <taxon>Pseudomonadota</taxon>
        <taxon>Gammaproteobacteria</taxon>
        <taxon>Cellvibrionales</taxon>
        <taxon>Microbulbiferaceae</taxon>
        <taxon>Microbulbifer</taxon>
    </lineage>
</organism>
<dbReference type="Gene3D" id="1.20.5.3310">
    <property type="match status" value="1"/>
</dbReference>
<keyword evidence="3 9" id="KW-1003">Cell membrane</keyword>
<keyword evidence="6 9" id="KW-1133">Transmembrane helix</keyword>
<sequence length="81" mass="9028">MGISWQQLLILLVIVLLIFGTKRLRNLGGDLGGAIKGFKKAMKDEDKKDGEEDKDPDLLGKDDSVKPQQKTSTEEKQSQDK</sequence>
<dbReference type="Proteomes" id="UP001236500">
    <property type="component" value="Chromosome"/>
</dbReference>
<gene>
    <name evidence="9 11" type="primary">tatA</name>
    <name evidence="11" type="ORF">PVT68_12165</name>
</gene>
<comment type="subunit">
    <text evidence="9">The Tat system comprises two distinct complexes: a TatABC complex, containing multiple copies of TatA, TatB and TatC subunits, and a separate TatA complex, containing only TatA subunits. Substrates initially bind to the TatABC complex, which probably triggers association of the separate TatA complex to form the active translocon.</text>
</comment>
<dbReference type="PANTHER" id="PTHR42982:SF1">
    <property type="entry name" value="SEC-INDEPENDENT PROTEIN TRANSLOCASE PROTEIN TATA"/>
    <property type="match status" value="1"/>
</dbReference>
<evidence type="ECO:0000256" key="1">
    <source>
        <dbReference type="ARBA" id="ARBA00004162"/>
    </source>
</evidence>
<keyword evidence="12" id="KW-1185">Reference proteome</keyword>
<reference evidence="11 12" key="1">
    <citation type="submission" date="2023-02" db="EMBL/GenBank/DDBJ databases">
        <title>Description and genomic characterization of Microbulbifer bruguierae sp. nov., isolated from the sediment of mangrove plant Bruguiera sexangula.</title>
        <authorList>
            <person name="Long M."/>
        </authorList>
    </citation>
    <scope>NUCLEOTIDE SEQUENCE [LARGE SCALE GENOMIC DNA]</scope>
    <source>
        <strain evidence="11 12">H12</strain>
    </source>
</reference>
<keyword evidence="8 9" id="KW-0472">Membrane</keyword>
<feature type="compositionally biased region" description="Basic and acidic residues" evidence="10">
    <location>
        <begin position="41"/>
        <end position="65"/>
    </location>
</feature>
<dbReference type="HAMAP" id="MF_00236">
    <property type="entry name" value="TatA_E"/>
    <property type="match status" value="1"/>
</dbReference>
<proteinExistence type="inferred from homology"/>
<evidence type="ECO:0000256" key="8">
    <source>
        <dbReference type="ARBA" id="ARBA00023136"/>
    </source>
</evidence>
<evidence type="ECO:0000256" key="2">
    <source>
        <dbReference type="ARBA" id="ARBA00022448"/>
    </source>
</evidence>
<feature type="compositionally biased region" description="Basic and acidic residues" evidence="10">
    <location>
        <begin position="72"/>
        <end position="81"/>
    </location>
</feature>
<dbReference type="Pfam" id="PF02416">
    <property type="entry name" value="TatA_B_E"/>
    <property type="match status" value="1"/>
</dbReference>
<comment type="function">
    <text evidence="9">Part of the twin-arginine translocation (Tat) system that transports large folded proteins containing a characteristic twin-arginine motif in their signal peptide across membranes. TatA could form the protein-conducting channel of the Tat system.</text>
</comment>
<dbReference type="RefSeq" id="WP_280318415.1">
    <property type="nucleotide sequence ID" value="NZ_CP118605.1"/>
</dbReference>
<evidence type="ECO:0000256" key="4">
    <source>
        <dbReference type="ARBA" id="ARBA00022692"/>
    </source>
</evidence>
<dbReference type="EMBL" id="CP118605">
    <property type="protein sequence ID" value="WGL15524.1"/>
    <property type="molecule type" value="Genomic_DNA"/>
</dbReference>
<keyword evidence="4 9" id="KW-0812">Transmembrane</keyword>
<evidence type="ECO:0000313" key="12">
    <source>
        <dbReference type="Proteomes" id="UP001236500"/>
    </source>
</evidence>
<comment type="similarity">
    <text evidence="9">Belongs to the TatA/E family.</text>
</comment>
<dbReference type="InterPro" id="IPR006312">
    <property type="entry name" value="TatA/E"/>
</dbReference>
<dbReference type="NCBIfam" id="TIGR01411">
    <property type="entry name" value="tatAE"/>
    <property type="match status" value="1"/>
</dbReference>
<evidence type="ECO:0000256" key="10">
    <source>
        <dbReference type="SAM" id="MobiDB-lite"/>
    </source>
</evidence>
<keyword evidence="7 9" id="KW-0811">Translocation</keyword>